<protein>
    <submittedName>
        <fullName evidence="1">Uncharacterized protein</fullName>
    </submittedName>
</protein>
<gene>
    <name evidence="1" type="ordered locus">Sulac_1721</name>
</gene>
<reference evidence="2" key="1">
    <citation type="submission" date="2011-12" db="EMBL/GenBank/DDBJ databases">
        <title>The complete genome of chromosome of Sulfobacillus acidophilus DSM 10332.</title>
        <authorList>
            <person name="Lucas S."/>
            <person name="Han J."/>
            <person name="Lapidus A."/>
            <person name="Bruce D."/>
            <person name="Goodwin L."/>
            <person name="Pitluck S."/>
            <person name="Peters L."/>
            <person name="Kyrpides N."/>
            <person name="Mavromatis K."/>
            <person name="Ivanova N."/>
            <person name="Mikhailova N."/>
            <person name="Chertkov O."/>
            <person name="Saunders E."/>
            <person name="Detter J.C."/>
            <person name="Tapia R."/>
            <person name="Han C."/>
            <person name="Land M."/>
            <person name="Hauser L."/>
            <person name="Markowitz V."/>
            <person name="Cheng J.-F."/>
            <person name="Hugenholtz P."/>
            <person name="Woyke T."/>
            <person name="Wu D."/>
            <person name="Pukall R."/>
            <person name="Gehrich-Schroeter G."/>
            <person name="Schneider S."/>
            <person name="Klenk H.-P."/>
            <person name="Eisen J.A."/>
        </authorList>
    </citation>
    <scope>NUCLEOTIDE SEQUENCE [LARGE SCALE GENOMIC DNA]</scope>
    <source>
        <strain evidence="2">ATCC 700253 / DSM 10332 / NAL</strain>
    </source>
</reference>
<dbReference type="Proteomes" id="UP000005439">
    <property type="component" value="Chromosome"/>
</dbReference>
<proteinExistence type="predicted"/>
<dbReference type="HOGENOM" id="CLU_3123488_0_0_9"/>
<dbReference type="KEGG" id="sap:Sulac_1721"/>
<dbReference type="EMBL" id="CP003179">
    <property type="protein sequence ID" value="AEW05217.1"/>
    <property type="molecule type" value="Genomic_DNA"/>
</dbReference>
<evidence type="ECO:0000313" key="1">
    <source>
        <dbReference type="EMBL" id="AEW05217.1"/>
    </source>
</evidence>
<dbReference type="PATRIC" id="fig|679936.5.peg.1787"/>
<organism evidence="1 2">
    <name type="scientific">Sulfobacillus acidophilus (strain ATCC 700253 / DSM 10332 / NAL)</name>
    <dbReference type="NCBI Taxonomy" id="679936"/>
    <lineage>
        <taxon>Bacteria</taxon>
        <taxon>Bacillati</taxon>
        <taxon>Bacillota</taxon>
        <taxon>Clostridia</taxon>
        <taxon>Eubacteriales</taxon>
        <taxon>Clostridiales Family XVII. Incertae Sedis</taxon>
        <taxon>Sulfobacillus</taxon>
    </lineage>
</organism>
<dbReference type="STRING" id="679936.Sulac_1721"/>
<name>G8TZH7_SULAD</name>
<reference evidence="1 2" key="2">
    <citation type="journal article" date="2012" name="Stand. Genomic Sci.">
        <title>Complete genome sequence of the moderately thermophilic mineral-sulfide-oxidizing firmicute Sulfobacillus acidophilus type strain (NAL(T)).</title>
        <authorList>
            <person name="Anderson I."/>
            <person name="Chertkov O."/>
            <person name="Chen A."/>
            <person name="Saunders E."/>
            <person name="Lapidus A."/>
            <person name="Nolan M."/>
            <person name="Lucas S."/>
            <person name="Hammon N."/>
            <person name="Deshpande S."/>
            <person name="Cheng J.F."/>
            <person name="Han C."/>
            <person name="Tapia R."/>
            <person name="Goodwin L.A."/>
            <person name="Pitluck S."/>
            <person name="Liolios K."/>
            <person name="Pagani I."/>
            <person name="Ivanova N."/>
            <person name="Mikhailova N."/>
            <person name="Pati A."/>
            <person name="Palaniappan K."/>
            <person name="Land M."/>
            <person name="Pan C."/>
            <person name="Rohde M."/>
            <person name="Pukall R."/>
            <person name="Goker M."/>
            <person name="Detter J.C."/>
            <person name="Woyke T."/>
            <person name="Bristow J."/>
            <person name="Eisen J.A."/>
            <person name="Markowitz V."/>
            <person name="Hugenholtz P."/>
            <person name="Kyrpides N.C."/>
            <person name="Klenk H.P."/>
            <person name="Mavromatis K."/>
        </authorList>
    </citation>
    <scope>NUCLEOTIDE SEQUENCE [LARGE SCALE GENOMIC DNA]</scope>
    <source>
        <strain evidence="2">ATCC 700253 / DSM 10332 / NAL</strain>
    </source>
</reference>
<accession>G8TZH7</accession>
<sequence length="62" mass="7311">MASKRFVRLERAVEREYRKKGYGLKRARKIGRAVAGKVAQMRRKAARAAKRGARKVWQRHLF</sequence>
<evidence type="ECO:0000313" key="2">
    <source>
        <dbReference type="Proteomes" id="UP000005439"/>
    </source>
</evidence>
<dbReference type="AlphaFoldDB" id="G8TZH7"/>
<keyword evidence="2" id="KW-1185">Reference proteome</keyword>